<dbReference type="GeneID" id="8300928"/>
<evidence type="ECO:0000259" key="4">
    <source>
        <dbReference type="SMART" id="SM01042"/>
    </source>
</evidence>
<keyword evidence="3" id="KW-0812">Transmembrane</keyword>
<feature type="transmembrane region" description="Helical" evidence="3">
    <location>
        <begin position="129"/>
        <end position="151"/>
    </location>
</feature>
<sequence length="300" mass="34179">MENKEYSEISPSGITSVSTPIRSRETTAEYITVNEITIEQNPNDLSTTEEEELDSIINTHPELKMASKESGKLNPVNVAYTMFSPSKQKKNSEEIVISPSQPEQPKAHSSVSSHYNVFLDPMTPYTLTLYFQLFFNLIVIAMFLYAIYITYSALKTDINFKIQSYTIQLLDEISQCSKQYLLNKCDSPNRPPAIEADCNFLEKCQNQDPTLISRSKITSEILGEIINSFFNTISHKSISIVGLFGVGCLFLNYYIIGNFQVHEINKLRELEKTIKEQEETITRLQAEENKVENLEQLLSP</sequence>
<dbReference type="KEGG" id="ctp:CTRG_05713"/>
<feature type="compositionally biased region" description="Polar residues" evidence="2">
    <location>
        <begin position="9"/>
        <end position="21"/>
    </location>
</feature>
<dbReference type="GO" id="GO:0055088">
    <property type="term" value="P:lipid homeostasis"/>
    <property type="evidence" value="ECO:0007669"/>
    <property type="project" value="InterPro"/>
</dbReference>
<feature type="region of interest" description="Disordered" evidence="2">
    <location>
        <begin position="1"/>
        <end position="24"/>
    </location>
</feature>
<dbReference type="InterPro" id="IPR040202">
    <property type="entry name" value="Brl1/Brr6"/>
</dbReference>
<feature type="transmembrane region" description="Helical" evidence="3">
    <location>
        <begin position="238"/>
        <end position="256"/>
    </location>
</feature>
<proteinExistence type="predicted"/>
<dbReference type="EMBL" id="GG692403">
    <property type="protein sequence ID" value="EER30717.1"/>
    <property type="molecule type" value="Genomic_DNA"/>
</dbReference>
<keyword evidence="6" id="KW-1185">Reference proteome</keyword>
<dbReference type="PANTHER" id="PTHR28136">
    <property type="entry name" value="NUCLEUS EXPORT PROTEIN BRR6"/>
    <property type="match status" value="1"/>
</dbReference>
<evidence type="ECO:0000313" key="6">
    <source>
        <dbReference type="Proteomes" id="UP000002037"/>
    </source>
</evidence>
<name>C5MI20_CANTT</name>
<protein>
    <recommendedName>
        <fullName evidence="4">Brl1/Brr6 domain-containing protein</fullName>
    </recommendedName>
</protein>
<keyword evidence="3" id="KW-1133">Transmembrane helix</keyword>
<dbReference type="eggNOG" id="KOG4503">
    <property type="taxonomic scope" value="Eukaryota"/>
</dbReference>
<organism evidence="5 6">
    <name type="scientific">Candida tropicalis (strain ATCC MYA-3404 / T1)</name>
    <name type="common">Yeast</name>
    <dbReference type="NCBI Taxonomy" id="294747"/>
    <lineage>
        <taxon>Eukaryota</taxon>
        <taxon>Fungi</taxon>
        <taxon>Dikarya</taxon>
        <taxon>Ascomycota</taxon>
        <taxon>Saccharomycotina</taxon>
        <taxon>Pichiomycetes</taxon>
        <taxon>Debaryomycetaceae</taxon>
        <taxon>Candida/Lodderomyces clade</taxon>
        <taxon>Candida</taxon>
    </lineage>
</organism>
<dbReference type="GO" id="GO:0006998">
    <property type="term" value="P:nuclear envelope organization"/>
    <property type="evidence" value="ECO:0007669"/>
    <property type="project" value="InterPro"/>
</dbReference>
<feature type="coiled-coil region" evidence="1">
    <location>
        <begin position="260"/>
        <end position="297"/>
    </location>
</feature>
<keyword evidence="1" id="KW-0175">Coiled coil</keyword>
<dbReference type="Pfam" id="PF10104">
    <property type="entry name" value="Brr6_like_C_C"/>
    <property type="match status" value="1"/>
</dbReference>
<evidence type="ECO:0000256" key="2">
    <source>
        <dbReference type="SAM" id="MobiDB-lite"/>
    </source>
</evidence>
<dbReference type="InterPro" id="IPR018767">
    <property type="entry name" value="Brl1/Brr6_dom"/>
</dbReference>
<gene>
    <name evidence="5" type="ORF">CTRG_05713</name>
</gene>
<dbReference type="HOGENOM" id="CLU_915258_0_0_1"/>
<dbReference type="PANTHER" id="PTHR28136:SF5">
    <property type="entry name" value="NUCLEUS EXPORT PROTEIN BRR6"/>
    <property type="match status" value="1"/>
</dbReference>
<evidence type="ECO:0000313" key="5">
    <source>
        <dbReference type="EMBL" id="EER30717.1"/>
    </source>
</evidence>
<evidence type="ECO:0000256" key="3">
    <source>
        <dbReference type="SAM" id="Phobius"/>
    </source>
</evidence>
<dbReference type="SMART" id="SM01042">
    <property type="entry name" value="Brr6_like_C_C"/>
    <property type="match status" value="1"/>
</dbReference>
<dbReference type="RefSeq" id="XP_002551415.1">
    <property type="nucleotide sequence ID" value="XM_002551369.1"/>
</dbReference>
<dbReference type="VEuPathDB" id="FungiDB:CTRG_05713"/>
<reference evidence="5 6" key="1">
    <citation type="journal article" date="2009" name="Nature">
        <title>Evolution of pathogenicity and sexual reproduction in eight Candida genomes.</title>
        <authorList>
            <person name="Butler G."/>
            <person name="Rasmussen M.D."/>
            <person name="Lin M.F."/>
            <person name="Santos M.A."/>
            <person name="Sakthikumar S."/>
            <person name="Munro C.A."/>
            <person name="Rheinbay E."/>
            <person name="Grabherr M."/>
            <person name="Forche A."/>
            <person name="Reedy J.L."/>
            <person name="Agrafioti I."/>
            <person name="Arnaud M.B."/>
            <person name="Bates S."/>
            <person name="Brown A.J."/>
            <person name="Brunke S."/>
            <person name="Costanzo M.C."/>
            <person name="Fitzpatrick D.A."/>
            <person name="de Groot P.W."/>
            <person name="Harris D."/>
            <person name="Hoyer L.L."/>
            <person name="Hube B."/>
            <person name="Klis F.M."/>
            <person name="Kodira C."/>
            <person name="Lennard N."/>
            <person name="Logue M.E."/>
            <person name="Martin R."/>
            <person name="Neiman A.M."/>
            <person name="Nikolaou E."/>
            <person name="Quail M.A."/>
            <person name="Quinn J."/>
            <person name="Santos M.C."/>
            <person name="Schmitzberger F.F."/>
            <person name="Sherlock G."/>
            <person name="Shah P."/>
            <person name="Silverstein K.A."/>
            <person name="Skrzypek M.S."/>
            <person name="Soll D."/>
            <person name="Staggs R."/>
            <person name="Stansfield I."/>
            <person name="Stumpf M.P."/>
            <person name="Sudbery P.E."/>
            <person name="Srikantha T."/>
            <person name="Zeng Q."/>
            <person name="Berman J."/>
            <person name="Berriman M."/>
            <person name="Heitman J."/>
            <person name="Gow N.A."/>
            <person name="Lorenz M.C."/>
            <person name="Birren B.W."/>
            <person name="Kellis M."/>
            <person name="Cuomo C.A."/>
        </authorList>
    </citation>
    <scope>NUCLEOTIDE SEQUENCE [LARGE SCALE GENOMIC DNA]</scope>
    <source>
        <strain evidence="6">ATCC MYA-3404 / T1</strain>
    </source>
</reference>
<evidence type="ECO:0000256" key="1">
    <source>
        <dbReference type="SAM" id="Coils"/>
    </source>
</evidence>
<keyword evidence="3" id="KW-0472">Membrane</keyword>
<dbReference type="Proteomes" id="UP000002037">
    <property type="component" value="Unassembled WGS sequence"/>
</dbReference>
<feature type="domain" description="Brl1/Brr6" evidence="4">
    <location>
        <begin position="127"/>
        <end position="260"/>
    </location>
</feature>
<dbReference type="AlphaFoldDB" id="C5MI20"/>
<dbReference type="GO" id="GO:0031965">
    <property type="term" value="C:nuclear membrane"/>
    <property type="evidence" value="ECO:0007669"/>
    <property type="project" value="InterPro"/>
</dbReference>
<accession>C5MI20</accession>
<dbReference type="OrthoDB" id="5961at2759"/>